<dbReference type="Pfam" id="PF13577">
    <property type="entry name" value="SnoaL_4"/>
    <property type="match status" value="1"/>
</dbReference>
<evidence type="ECO:0000259" key="1">
    <source>
        <dbReference type="Pfam" id="PF13577"/>
    </source>
</evidence>
<dbReference type="InterPro" id="IPR037401">
    <property type="entry name" value="SnoaL-like"/>
</dbReference>
<protein>
    <submittedName>
        <fullName evidence="2">SnoaL-like domain-containing protein</fullName>
    </submittedName>
</protein>
<accession>A0A285ZZP9</accession>
<name>A0A285ZZP9_9SPHI</name>
<dbReference type="SUPFAM" id="SSF54427">
    <property type="entry name" value="NTF2-like"/>
    <property type="match status" value="1"/>
</dbReference>
<dbReference type="AlphaFoldDB" id="A0A285ZZP9"/>
<dbReference type="Gene3D" id="3.10.450.50">
    <property type="match status" value="1"/>
</dbReference>
<dbReference type="InterPro" id="IPR032710">
    <property type="entry name" value="NTF2-like_dom_sf"/>
</dbReference>
<gene>
    <name evidence="2" type="ORF">SAMN06297358_2054</name>
</gene>
<evidence type="ECO:0000313" key="2">
    <source>
        <dbReference type="EMBL" id="SOD15081.1"/>
    </source>
</evidence>
<organism evidence="2 3">
    <name type="scientific">Pedobacter xixiisoli</name>
    <dbReference type="NCBI Taxonomy" id="1476464"/>
    <lineage>
        <taxon>Bacteria</taxon>
        <taxon>Pseudomonadati</taxon>
        <taxon>Bacteroidota</taxon>
        <taxon>Sphingobacteriia</taxon>
        <taxon>Sphingobacteriales</taxon>
        <taxon>Sphingobacteriaceae</taxon>
        <taxon>Pedobacter</taxon>
    </lineage>
</organism>
<reference evidence="3" key="1">
    <citation type="submission" date="2017-09" db="EMBL/GenBank/DDBJ databases">
        <authorList>
            <person name="Varghese N."/>
            <person name="Submissions S."/>
        </authorList>
    </citation>
    <scope>NUCLEOTIDE SEQUENCE [LARGE SCALE GENOMIC DNA]</scope>
    <source>
        <strain evidence="3">CGMCC 1.12803</strain>
    </source>
</reference>
<dbReference type="OrthoDB" id="2084678at2"/>
<evidence type="ECO:0000313" key="3">
    <source>
        <dbReference type="Proteomes" id="UP000219281"/>
    </source>
</evidence>
<dbReference type="Proteomes" id="UP000219281">
    <property type="component" value="Unassembled WGS sequence"/>
</dbReference>
<dbReference type="EMBL" id="OCMT01000002">
    <property type="protein sequence ID" value="SOD15081.1"/>
    <property type="molecule type" value="Genomic_DNA"/>
</dbReference>
<sequence>MTLEILKTREELRNLVDNYAYLGDEKKISQQMDLFTADLTYKVYMNEVLVADVSGRADMERDFNLHSSQVKTYFTLNGQHTVQLAGDSASGVSFTQIKMIREAEGKDLISDYSVKYDDTYVFQNGKWLIKDRVAHFVLVETRSFNP</sequence>
<proteinExistence type="predicted"/>
<feature type="domain" description="SnoaL-like" evidence="1">
    <location>
        <begin position="6"/>
        <end position="132"/>
    </location>
</feature>
<dbReference type="RefSeq" id="WP_097131545.1">
    <property type="nucleotide sequence ID" value="NZ_OCMT01000002.1"/>
</dbReference>
<keyword evidence="3" id="KW-1185">Reference proteome</keyword>